<sequence length="727" mass="80277">MPRPKVRPQDRQRSVKACDACKASKKRCDANQPCRLCLKKGTQDTCTYTPTARGKRSRYSHSVIPQPPAVAVVNENVSTDANDPIQQPPRGPGYSSGSEISQQPQTQGATEDADSETDDGPDPRNSVERSAQQRPLMLSSSSGAKVFVGNTAALSFLRFLQKTLKLYVGPSGFTDGQHSHSWFELAGPEASGEDFRDDLGEVEKNDLVRCFLEASSGFLDLYTQDELAGLVKLSVREANTETSRPKGLVDRAALASLYIIIAIGCQVRGNSRDELVRASIYFAAGRQMAFEKMLENPTVNLVRAFILLAFYMCGACRRNSAFMYLGVASKSADILGLHAATQHKHMSKEEQSTRLRVAKSVRVFDIICSSILGRRSSAPSLQTADITSGDVDQNLQVASHRSLALRATYESCSILETVIGEFADEGNLKPSSAEHYLQLLREWSQMLPVALRQRPGKAHDPRQEDYSSYREKMIANIHTAGSYYFGIICASRQFLIQHIMPRLRGNSSHFRKRRQHDTSEPPISSTETVIELSRACIGAATLMAQMCQEAIDAGVFLGNMCIIKAWVFAAGLVLGFALLADDSDTDARDAFHSSRNVLSHIGRLSPQADQYHKILSAFSDAIDNYRRQMRQESTRREHRGEGGALQFLPHMDRQSRAQSHEAATGVDAAAQIPTPDFDFDEFTTGEPEGWSGRDSLSAMSMSDFLPGNDLMFGILWDGYAMPFEPTR</sequence>
<feature type="compositionally biased region" description="Polar residues" evidence="5">
    <location>
        <begin position="95"/>
        <end position="109"/>
    </location>
</feature>
<feature type="region of interest" description="Disordered" evidence="5">
    <location>
        <begin position="632"/>
        <end position="670"/>
    </location>
</feature>
<dbReference type="OrthoDB" id="47007at2759"/>
<feature type="region of interest" description="Disordered" evidence="5">
    <location>
        <begin position="79"/>
        <end position="139"/>
    </location>
</feature>
<accession>A0A9P4XT21</accession>
<evidence type="ECO:0000256" key="5">
    <source>
        <dbReference type="SAM" id="MobiDB-lite"/>
    </source>
</evidence>
<keyword evidence="4" id="KW-0539">Nucleus</keyword>
<dbReference type="PROSITE" id="PS00463">
    <property type="entry name" value="ZN2_CY6_FUNGAL_1"/>
    <property type="match status" value="1"/>
</dbReference>
<feature type="domain" description="Zn(2)-C6 fungal-type" evidence="6">
    <location>
        <begin position="17"/>
        <end position="48"/>
    </location>
</feature>
<dbReference type="CDD" id="cd12148">
    <property type="entry name" value="fungal_TF_MHR"/>
    <property type="match status" value="1"/>
</dbReference>
<evidence type="ECO:0000256" key="2">
    <source>
        <dbReference type="ARBA" id="ARBA00023015"/>
    </source>
</evidence>
<dbReference type="SUPFAM" id="SSF57701">
    <property type="entry name" value="Zn2/Cys6 DNA-binding domain"/>
    <property type="match status" value="1"/>
</dbReference>
<dbReference type="InterPro" id="IPR036864">
    <property type="entry name" value="Zn2-C6_fun-type_DNA-bd_sf"/>
</dbReference>
<evidence type="ECO:0000313" key="8">
    <source>
        <dbReference type="Proteomes" id="UP000803844"/>
    </source>
</evidence>
<dbReference type="GO" id="GO:0006351">
    <property type="term" value="P:DNA-templated transcription"/>
    <property type="evidence" value="ECO:0007669"/>
    <property type="project" value="InterPro"/>
</dbReference>
<feature type="compositionally biased region" description="Acidic residues" evidence="5">
    <location>
        <begin position="111"/>
        <end position="120"/>
    </location>
</feature>
<proteinExistence type="predicted"/>
<evidence type="ECO:0000256" key="1">
    <source>
        <dbReference type="ARBA" id="ARBA00022723"/>
    </source>
</evidence>
<feature type="compositionally biased region" description="Polar residues" evidence="5">
    <location>
        <begin position="128"/>
        <end position="139"/>
    </location>
</feature>
<keyword evidence="2" id="KW-0805">Transcription regulation</keyword>
<dbReference type="GO" id="GO:0008270">
    <property type="term" value="F:zinc ion binding"/>
    <property type="evidence" value="ECO:0007669"/>
    <property type="project" value="InterPro"/>
</dbReference>
<dbReference type="InterPro" id="IPR001138">
    <property type="entry name" value="Zn2Cys6_DnaBD"/>
</dbReference>
<dbReference type="GeneID" id="63841986"/>
<dbReference type="CDD" id="cd00067">
    <property type="entry name" value="GAL4"/>
    <property type="match status" value="1"/>
</dbReference>
<dbReference type="AlphaFoldDB" id="A0A9P4XT21"/>
<reference evidence="7" key="1">
    <citation type="journal article" date="2020" name="Phytopathology">
        <title>Genome sequence of the chestnut blight fungus Cryphonectria parasitica EP155: A fundamental resource for an archetypical invasive plant pathogen.</title>
        <authorList>
            <person name="Crouch J.A."/>
            <person name="Dawe A."/>
            <person name="Aerts A."/>
            <person name="Barry K."/>
            <person name="Churchill A.C.L."/>
            <person name="Grimwood J."/>
            <person name="Hillman B."/>
            <person name="Milgroom M.G."/>
            <person name="Pangilinan J."/>
            <person name="Smith M."/>
            <person name="Salamov A."/>
            <person name="Schmutz J."/>
            <person name="Yadav J."/>
            <person name="Grigoriev I.V."/>
            <person name="Nuss D."/>
        </authorList>
    </citation>
    <scope>NUCLEOTIDE SEQUENCE</scope>
    <source>
        <strain evidence="7">EP155</strain>
    </source>
</reference>
<feature type="region of interest" description="Disordered" evidence="5">
    <location>
        <begin position="44"/>
        <end position="66"/>
    </location>
</feature>
<protein>
    <recommendedName>
        <fullName evidence="6">Zn(2)-C6 fungal-type domain-containing protein</fullName>
    </recommendedName>
</protein>
<dbReference type="GO" id="GO:0005634">
    <property type="term" value="C:nucleus"/>
    <property type="evidence" value="ECO:0007669"/>
    <property type="project" value="TreeGrafter"/>
</dbReference>
<dbReference type="Pfam" id="PF00172">
    <property type="entry name" value="Zn_clus"/>
    <property type="match status" value="1"/>
</dbReference>
<evidence type="ECO:0000256" key="4">
    <source>
        <dbReference type="ARBA" id="ARBA00023242"/>
    </source>
</evidence>
<dbReference type="GO" id="GO:0000981">
    <property type="term" value="F:DNA-binding transcription factor activity, RNA polymerase II-specific"/>
    <property type="evidence" value="ECO:0007669"/>
    <property type="project" value="InterPro"/>
</dbReference>
<organism evidence="7 8">
    <name type="scientific">Cryphonectria parasitica (strain ATCC 38755 / EP155)</name>
    <dbReference type="NCBI Taxonomy" id="660469"/>
    <lineage>
        <taxon>Eukaryota</taxon>
        <taxon>Fungi</taxon>
        <taxon>Dikarya</taxon>
        <taxon>Ascomycota</taxon>
        <taxon>Pezizomycotina</taxon>
        <taxon>Sordariomycetes</taxon>
        <taxon>Sordariomycetidae</taxon>
        <taxon>Diaporthales</taxon>
        <taxon>Cryphonectriaceae</taxon>
        <taxon>Cryphonectria-Endothia species complex</taxon>
        <taxon>Cryphonectria</taxon>
    </lineage>
</organism>
<keyword evidence="3" id="KW-0804">Transcription</keyword>
<dbReference type="PROSITE" id="PS50048">
    <property type="entry name" value="ZN2_CY6_FUNGAL_2"/>
    <property type="match status" value="1"/>
</dbReference>
<dbReference type="RefSeq" id="XP_040771681.1">
    <property type="nucleotide sequence ID" value="XM_040924857.1"/>
</dbReference>
<keyword evidence="1" id="KW-0479">Metal-binding</keyword>
<gene>
    <name evidence="7" type="ORF">M406DRAFT_63880</name>
</gene>
<dbReference type="PANTHER" id="PTHR47424">
    <property type="entry name" value="REGULATORY PROTEIN GAL4"/>
    <property type="match status" value="1"/>
</dbReference>
<dbReference type="InterPro" id="IPR051127">
    <property type="entry name" value="Fungal_SecMet_Regulators"/>
</dbReference>
<dbReference type="Gene3D" id="4.10.240.10">
    <property type="entry name" value="Zn(2)-C6 fungal-type DNA-binding domain"/>
    <property type="match status" value="1"/>
</dbReference>
<evidence type="ECO:0000256" key="3">
    <source>
        <dbReference type="ARBA" id="ARBA00023163"/>
    </source>
</evidence>
<feature type="compositionally biased region" description="Basic and acidic residues" evidence="5">
    <location>
        <begin position="650"/>
        <end position="659"/>
    </location>
</feature>
<evidence type="ECO:0000259" key="6">
    <source>
        <dbReference type="PROSITE" id="PS50048"/>
    </source>
</evidence>
<comment type="caution">
    <text evidence="7">The sequence shown here is derived from an EMBL/GenBank/DDBJ whole genome shotgun (WGS) entry which is preliminary data.</text>
</comment>
<name>A0A9P4XT21_CRYP1</name>
<dbReference type="InterPro" id="IPR007219">
    <property type="entry name" value="XnlR_reg_dom"/>
</dbReference>
<dbReference type="SMART" id="SM00066">
    <property type="entry name" value="GAL4"/>
    <property type="match status" value="1"/>
</dbReference>
<dbReference type="Proteomes" id="UP000803844">
    <property type="component" value="Unassembled WGS sequence"/>
</dbReference>
<evidence type="ECO:0000313" key="7">
    <source>
        <dbReference type="EMBL" id="KAF3760702.1"/>
    </source>
</evidence>
<keyword evidence="8" id="KW-1185">Reference proteome</keyword>
<feature type="compositionally biased region" description="Basic and acidic residues" evidence="5">
    <location>
        <begin position="632"/>
        <end position="641"/>
    </location>
</feature>
<dbReference type="GO" id="GO:0000435">
    <property type="term" value="P:positive regulation of transcription from RNA polymerase II promoter by galactose"/>
    <property type="evidence" value="ECO:0007669"/>
    <property type="project" value="TreeGrafter"/>
</dbReference>
<dbReference type="Pfam" id="PF04082">
    <property type="entry name" value="Fungal_trans"/>
    <property type="match status" value="1"/>
</dbReference>
<dbReference type="PANTHER" id="PTHR47424:SF9">
    <property type="entry name" value="TAH-2"/>
    <property type="match status" value="1"/>
</dbReference>
<dbReference type="GO" id="GO:0000978">
    <property type="term" value="F:RNA polymerase II cis-regulatory region sequence-specific DNA binding"/>
    <property type="evidence" value="ECO:0007669"/>
    <property type="project" value="TreeGrafter"/>
</dbReference>
<dbReference type="EMBL" id="MU032352">
    <property type="protein sequence ID" value="KAF3760702.1"/>
    <property type="molecule type" value="Genomic_DNA"/>
</dbReference>